<evidence type="ECO:0000256" key="5">
    <source>
        <dbReference type="ARBA" id="ARBA00023204"/>
    </source>
</evidence>
<dbReference type="PANTHER" id="PTHR47964:SF1">
    <property type="entry name" value="ATP-DEPENDENT DNA HELICASE HOMOLOG RECG, CHLOROPLASTIC"/>
    <property type="match status" value="1"/>
</dbReference>
<keyword evidence="5" id="KW-0234">DNA repair</keyword>
<keyword evidence="2" id="KW-0378">Hydrolase</keyword>
<dbReference type="STRING" id="542762.A0A4S4DNW4"/>
<keyword evidence="8" id="KW-1185">Reference proteome</keyword>
<dbReference type="GO" id="GO:0003677">
    <property type="term" value="F:DNA binding"/>
    <property type="evidence" value="ECO:0007669"/>
    <property type="project" value="UniProtKB-KW"/>
</dbReference>
<dbReference type="InterPro" id="IPR047112">
    <property type="entry name" value="RecG/Mfd"/>
</dbReference>
<dbReference type="PANTHER" id="PTHR47964">
    <property type="entry name" value="ATP-DEPENDENT DNA HELICASE HOMOLOG RECG, CHLOROPLASTIC"/>
    <property type="match status" value="1"/>
</dbReference>
<dbReference type="EMBL" id="SDRB02010712">
    <property type="protein sequence ID" value="THG04730.1"/>
    <property type="molecule type" value="Genomic_DNA"/>
</dbReference>
<dbReference type="Gene3D" id="3.40.50.300">
    <property type="entry name" value="P-loop containing nucleotide triphosphate hydrolases"/>
    <property type="match status" value="1"/>
</dbReference>
<evidence type="ECO:0000256" key="1">
    <source>
        <dbReference type="ARBA" id="ARBA00022763"/>
    </source>
</evidence>
<organism evidence="7 8">
    <name type="scientific">Camellia sinensis var. sinensis</name>
    <name type="common">China tea</name>
    <dbReference type="NCBI Taxonomy" id="542762"/>
    <lineage>
        <taxon>Eukaryota</taxon>
        <taxon>Viridiplantae</taxon>
        <taxon>Streptophyta</taxon>
        <taxon>Embryophyta</taxon>
        <taxon>Tracheophyta</taxon>
        <taxon>Spermatophyta</taxon>
        <taxon>Magnoliopsida</taxon>
        <taxon>eudicotyledons</taxon>
        <taxon>Gunneridae</taxon>
        <taxon>Pentapetalae</taxon>
        <taxon>asterids</taxon>
        <taxon>Ericales</taxon>
        <taxon>Theaceae</taxon>
        <taxon>Camellia</taxon>
    </lineage>
</organism>
<keyword evidence="3" id="KW-0067">ATP-binding</keyword>
<evidence type="ECO:0000256" key="4">
    <source>
        <dbReference type="ARBA" id="ARBA00023125"/>
    </source>
</evidence>
<evidence type="ECO:0000256" key="3">
    <source>
        <dbReference type="ARBA" id="ARBA00022806"/>
    </source>
</evidence>
<dbReference type="AlphaFoldDB" id="A0A4S4DNW4"/>
<dbReference type="InterPro" id="IPR027417">
    <property type="entry name" value="P-loop_NTPase"/>
</dbReference>
<accession>A0A4S4DNW4</accession>
<reference evidence="7 8" key="1">
    <citation type="journal article" date="2018" name="Proc. Natl. Acad. Sci. U.S.A.">
        <title>Draft genome sequence of Camellia sinensis var. sinensis provides insights into the evolution of the tea genome and tea quality.</title>
        <authorList>
            <person name="Wei C."/>
            <person name="Yang H."/>
            <person name="Wang S."/>
            <person name="Zhao J."/>
            <person name="Liu C."/>
            <person name="Gao L."/>
            <person name="Xia E."/>
            <person name="Lu Y."/>
            <person name="Tai Y."/>
            <person name="She G."/>
            <person name="Sun J."/>
            <person name="Cao H."/>
            <person name="Tong W."/>
            <person name="Gao Q."/>
            <person name="Li Y."/>
            <person name="Deng W."/>
            <person name="Jiang X."/>
            <person name="Wang W."/>
            <person name="Chen Q."/>
            <person name="Zhang S."/>
            <person name="Li H."/>
            <person name="Wu J."/>
            <person name="Wang P."/>
            <person name="Li P."/>
            <person name="Shi C."/>
            <person name="Zheng F."/>
            <person name="Jian J."/>
            <person name="Huang B."/>
            <person name="Shan D."/>
            <person name="Shi M."/>
            <person name="Fang C."/>
            <person name="Yue Y."/>
            <person name="Li F."/>
            <person name="Li D."/>
            <person name="Wei S."/>
            <person name="Han B."/>
            <person name="Jiang C."/>
            <person name="Yin Y."/>
            <person name="Xia T."/>
            <person name="Zhang Z."/>
            <person name="Bennetzen J.L."/>
            <person name="Zhao S."/>
            <person name="Wan X."/>
        </authorList>
    </citation>
    <scope>NUCLEOTIDE SEQUENCE [LARGE SCALE GENOMIC DNA]</scope>
    <source>
        <strain evidence="8">cv. Shuchazao</strain>
        <tissue evidence="7">Leaf</tissue>
    </source>
</reference>
<evidence type="ECO:0000259" key="6">
    <source>
        <dbReference type="Pfam" id="PF00270"/>
    </source>
</evidence>
<dbReference type="GO" id="GO:0005524">
    <property type="term" value="F:ATP binding"/>
    <property type="evidence" value="ECO:0007669"/>
    <property type="project" value="InterPro"/>
</dbReference>
<keyword evidence="3" id="KW-0347">Helicase</keyword>
<dbReference type="SUPFAM" id="SSF52540">
    <property type="entry name" value="P-loop containing nucleoside triphosphate hydrolases"/>
    <property type="match status" value="1"/>
</dbReference>
<dbReference type="InterPro" id="IPR011545">
    <property type="entry name" value="DEAD/DEAH_box_helicase_dom"/>
</dbReference>
<comment type="caution">
    <text evidence="7">The sequence shown here is derived from an EMBL/GenBank/DDBJ whole genome shotgun (WGS) entry which is preliminary data.</text>
</comment>
<dbReference type="Proteomes" id="UP000306102">
    <property type="component" value="Unassembled WGS sequence"/>
</dbReference>
<evidence type="ECO:0000256" key="2">
    <source>
        <dbReference type="ARBA" id="ARBA00022801"/>
    </source>
</evidence>
<dbReference type="GO" id="GO:0016787">
    <property type="term" value="F:hydrolase activity"/>
    <property type="evidence" value="ECO:0007669"/>
    <property type="project" value="UniProtKB-KW"/>
</dbReference>
<feature type="domain" description="DEAD/DEAH-box helicase" evidence="6">
    <location>
        <begin position="232"/>
        <end position="310"/>
    </location>
</feature>
<gene>
    <name evidence="7" type="ORF">TEA_013621</name>
</gene>
<protein>
    <recommendedName>
        <fullName evidence="6">DEAD/DEAH-box helicase domain-containing protein</fullName>
    </recommendedName>
</protein>
<name>A0A4S4DNW4_CAMSN</name>
<keyword evidence="4" id="KW-0238">DNA-binding</keyword>
<dbReference type="GO" id="GO:0006281">
    <property type="term" value="P:DNA repair"/>
    <property type="evidence" value="ECO:0007669"/>
    <property type="project" value="UniProtKB-KW"/>
</dbReference>
<proteinExistence type="predicted"/>
<sequence length="358" mass="40906">MRTKGHYEMREYNLDVLEDEQDSSAHAEGRPYPIYPSKGGLKPNFLSVRIMRTKGHYEMREYNLDVLEDEQDSSAHAEGRPYPIYPSKGGLKPNFLRDIISSALKSLPDNVDPIPQDVTRDFGLVSLHDAYLGIHQPKNLDEADLARKRLIFDEFFYLQLGRLFQMLEGLGTQIEKDVLLDKYRKPVLNSVFMEEWSSLTKNFLKALPYSLTSSQLTAVSEIIWDLKRPVPMNRLLQGDVGCGKTVVAFLACMEVIGAGYQAAFMVPTELLAVQHYEHFLNLLENMEHVDCKPSVALLTGSTPSKQSRLVREAWSPEWRYLIGHWYPQSNSRKGGILSFTHCSGRRATSFWCDPERKV</sequence>
<evidence type="ECO:0000313" key="7">
    <source>
        <dbReference type="EMBL" id="THG04730.1"/>
    </source>
</evidence>
<keyword evidence="1" id="KW-0227">DNA damage</keyword>
<dbReference type="Pfam" id="PF00270">
    <property type="entry name" value="DEAD"/>
    <property type="match status" value="1"/>
</dbReference>
<dbReference type="GO" id="GO:0003678">
    <property type="term" value="F:DNA helicase activity"/>
    <property type="evidence" value="ECO:0007669"/>
    <property type="project" value="TreeGrafter"/>
</dbReference>
<keyword evidence="3" id="KW-0547">Nucleotide-binding</keyword>
<evidence type="ECO:0000313" key="8">
    <source>
        <dbReference type="Proteomes" id="UP000306102"/>
    </source>
</evidence>